<evidence type="ECO:0000259" key="2">
    <source>
        <dbReference type="Pfam" id="PF24223"/>
    </source>
</evidence>
<dbReference type="AlphaFoldDB" id="A0A5N8H7E9"/>
<name>A0A5N8H7E9_ECOLX</name>
<protein>
    <recommendedName>
        <fullName evidence="2">Fimbrial adhesin MrpH C-terminal domain-containing protein</fullName>
    </recommendedName>
</protein>
<gene>
    <name evidence="3" type="ORF">FVB16_00320</name>
</gene>
<organism evidence="3 4">
    <name type="scientific">Escherichia coli</name>
    <dbReference type="NCBI Taxonomy" id="562"/>
    <lineage>
        <taxon>Bacteria</taxon>
        <taxon>Pseudomonadati</taxon>
        <taxon>Pseudomonadota</taxon>
        <taxon>Gammaproteobacteria</taxon>
        <taxon>Enterobacterales</taxon>
        <taxon>Enterobacteriaceae</taxon>
        <taxon>Escherichia</taxon>
    </lineage>
</organism>
<dbReference type="Proteomes" id="UP000392867">
    <property type="component" value="Unassembled WGS sequence"/>
</dbReference>
<keyword evidence="1" id="KW-0732">Signal</keyword>
<dbReference type="Pfam" id="PF24223">
    <property type="entry name" value="MrpH_C"/>
    <property type="match status" value="1"/>
</dbReference>
<dbReference type="RefSeq" id="WP_172950018.1">
    <property type="nucleotide sequence ID" value="NZ_JAVDDF010000016.1"/>
</dbReference>
<accession>A0A5N8H7E9</accession>
<dbReference type="Gene3D" id="2.60.40.1090">
    <property type="entry name" value="Fimbrial-type adhesion domain"/>
    <property type="match status" value="1"/>
</dbReference>
<evidence type="ECO:0000313" key="4">
    <source>
        <dbReference type="Proteomes" id="UP000392867"/>
    </source>
</evidence>
<reference evidence="3 4" key="1">
    <citation type="submission" date="2019-08" db="EMBL/GenBank/DDBJ databases">
        <title>Identification of Water Treatment Resistant and Multidrug Resistant Urinary Pathogenic Escherichia coli in Wastewater.</title>
        <authorList>
            <person name="Neumann N."/>
        </authorList>
    </citation>
    <scope>NUCLEOTIDE SEQUENCE [LARGE SCALE GENOMIC DNA]</scope>
    <source>
        <strain evidence="3 4">WU2356</strain>
    </source>
</reference>
<comment type="caution">
    <text evidence="3">The sequence shown here is derived from an EMBL/GenBank/DDBJ whole genome shotgun (WGS) entry which is preliminary data.</text>
</comment>
<feature type="chain" id="PRO_5024384936" description="Fimbrial adhesin MrpH C-terminal domain-containing protein" evidence="1">
    <location>
        <begin position="22"/>
        <end position="357"/>
    </location>
</feature>
<dbReference type="InterPro" id="IPR036937">
    <property type="entry name" value="Adhesion_dom_fimbrial_sf"/>
</dbReference>
<feature type="signal peptide" evidence="1">
    <location>
        <begin position="1"/>
        <end position="21"/>
    </location>
</feature>
<dbReference type="GO" id="GO:0007155">
    <property type="term" value="P:cell adhesion"/>
    <property type="evidence" value="ECO:0007669"/>
    <property type="project" value="InterPro"/>
</dbReference>
<dbReference type="GO" id="GO:0009289">
    <property type="term" value="C:pilus"/>
    <property type="evidence" value="ECO:0007669"/>
    <property type="project" value="InterPro"/>
</dbReference>
<dbReference type="PROSITE" id="PS51257">
    <property type="entry name" value="PROKAR_LIPOPROTEIN"/>
    <property type="match status" value="1"/>
</dbReference>
<feature type="domain" description="Fimbrial adhesin MrpH C-terminal" evidence="2">
    <location>
        <begin position="244"/>
        <end position="356"/>
    </location>
</feature>
<dbReference type="EMBL" id="VOTT01000001">
    <property type="protein sequence ID" value="MPU47341.1"/>
    <property type="molecule type" value="Genomic_DNA"/>
</dbReference>
<dbReference type="InterPro" id="IPR057010">
    <property type="entry name" value="MrpH_C"/>
</dbReference>
<evidence type="ECO:0000256" key="1">
    <source>
        <dbReference type="SAM" id="SignalP"/>
    </source>
</evidence>
<sequence>MMKKIFLFFLFLCVTNSGWSACNLKGNGKWWKGLSVAGVNIKTNSIKWSGSLSGEGVYDISLLVTMNQGVKYYYSSTTGSSWFREDLPSGVLNSTQDNCSEGYVVTATLQNLSVGGGSIIPSILSGGIGGNSFQLLNNSANIPVIAKIKTPPGSYMVGVTQSSYTETWTGKIYVSSRGVSDGTYQLQIPVSISGVSVWFQKGSNYWDRVDGQQVAKPVQTLQLPLTIRISNGKPVDPAIHCDFDKSAVIDHGVLRKDIANGNSKTIPLKINCNANTSATIKLIGNQNNANSVKINMGRGISSELSISPSDQSQWFSTINQNLKNGSTTVYLKSILQVESDSDVGKFDGAGVAVITIH</sequence>
<proteinExistence type="predicted"/>
<evidence type="ECO:0000313" key="3">
    <source>
        <dbReference type="EMBL" id="MPU47341.1"/>
    </source>
</evidence>